<protein>
    <submittedName>
        <fullName evidence="8">Mannan synthase 11 isoform X1</fullName>
    </submittedName>
</protein>
<comment type="caution">
    <text evidence="8">The sequence shown here is derived from an EMBL/GenBank/DDBJ whole genome shotgun (WGS) entry which is preliminary data.</text>
</comment>
<evidence type="ECO:0000313" key="8">
    <source>
        <dbReference type="EMBL" id="KAJ6814419.1"/>
    </source>
</evidence>
<dbReference type="Proteomes" id="UP001140949">
    <property type="component" value="Unassembled WGS sequence"/>
</dbReference>
<evidence type="ECO:0000256" key="5">
    <source>
        <dbReference type="ARBA" id="ARBA00022989"/>
    </source>
</evidence>
<dbReference type="PANTHER" id="PTHR32044">
    <property type="entry name" value="GLUCOMANNAN 4-BETA-MANNOSYLTRANSFERASE 9"/>
    <property type="match status" value="1"/>
</dbReference>
<gene>
    <name evidence="8" type="ORF">M6B38_140010</name>
</gene>
<proteinExistence type="predicted"/>
<dbReference type="AlphaFoldDB" id="A0AAX6FDR8"/>
<reference evidence="8" key="1">
    <citation type="journal article" date="2023" name="GigaByte">
        <title>Genome assembly of the bearded iris, Iris pallida Lam.</title>
        <authorList>
            <person name="Bruccoleri R.E."/>
            <person name="Oakeley E.J."/>
            <person name="Faust A.M.E."/>
            <person name="Altorfer M."/>
            <person name="Dessus-Babus S."/>
            <person name="Burckhardt D."/>
            <person name="Oertli M."/>
            <person name="Naumann U."/>
            <person name="Petersen F."/>
            <person name="Wong J."/>
        </authorList>
    </citation>
    <scope>NUCLEOTIDE SEQUENCE</scope>
    <source>
        <strain evidence="8">GSM-AAB239-AS_SAM_17_03QT</strain>
    </source>
</reference>
<keyword evidence="4" id="KW-0812">Transmembrane</keyword>
<name>A0AAX6FDR8_IRIPA</name>
<comment type="subcellular location">
    <subcellularLocation>
        <location evidence="1">Golgi apparatus membrane</location>
    </subcellularLocation>
</comment>
<evidence type="ECO:0000313" key="9">
    <source>
        <dbReference type="Proteomes" id="UP001140949"/>
    </source>
</evidence>
<evidence type="ECO:0000256" key="4">
    <source>
        <dbReference type="ARBA" id="ARBA00022692"/>
    </source>
</evidence>
<keyword evidence="6" id="KW-0333">Golgi apparatus</keyword>
<keyword evidence="9" id="KW-1185">Reference proteome</keyword>
<dbReference type="EMBL" id="JANAVB010029815">
    <property type="protein sequence ID" value="KAJ6814419.1"/>
    <property type="molecule type" value="Genomic_DNA"/>
</dbReference>
<evidence type="ECO:0000256" key="1">
    <source>
        <dbReference type="ARBA" id="ARBA00004394"/>
    </source>
</evidence>
<dbReference type="GO" id="GO:0000139">
    <property type="term" value="C:Golgi membrane"/>
    <property type="evidence" value="ECO:0007669"/>
    <property type="project" value="UniProtKB-SubCell"/>
</dbReference>
<evidence type="ECO:0000256" key="7">
    <source>
        <dbReference type="ARBA" id="ARBA00023136"/>
    </source>
</evidence>
<evidence type="ECO:0000256" key="3">
    <source>
        <dbReference type="ARBA" id="ARBA00022679"/>
    </source>
</evidence>
<organism evidence="8 9">
    <name type="scientific">Iris pallida</name>
    <name type="common">Sweet iris</name>
    <dbReference type="NCBI Taxonomy" id="29817"/>
    <lineage>
        <taxon>Eukaryota</taxon>
        <taxon>Viridiplantae</taxon>
        <taxon>Streptophyta</taxon>
        <taxon>Embryophyta</taxon>
        <taxon>Tracheophyta</taxon>
        <taxon>Spermatophyta</taxon>
        <taxon>Magnoliopsida</taxon>
        <taxon>Liliopsida</taxon>
        <taxon>Asparagales</taxon>
        <taxon>Iridaceae</taxon>
        <taxon>Iridoideae</taxon>
        <taxon>Irideae</taxon>
        <taxon>Iris</taxon>
    </lineage>
</organism>
<dbReference type="PANTHER" id="PTHR32044:SF77">
    <property type="entry name" value="GLUCOMANNAN 4-BETA-MANNOSYLTRANSFERASE 9"/>
    <property type="match status" value="1"/>
</dbReference>
<evidence type="ECO:0000256" key="6">
    <source>
        <dbReference type="ARBA" id="ARBA00023034"/>
    </source>
</evidence>
<keyword evidence="5" id="KW-1133">Transmembrane helix</keyword>
<keyword evidence="3" id="KW-0808">Transferase</keyword>
<dbReference type="GO" id="GO:0051753">
    <property type="term" value="F:mannan synthase activity"/>
    <property type="evidence" value="ECO:0007669"/>
    <property type="project" value="TreeGrafter"/>
</dbReference>
<accession>A0AAX6FDR8</accession>
<keyword evidence="7" id="KW-0472">Membrane</keyword>
<reference evidence="8" key="2">
    <citation type="submission" date="2023-04" db="EMBL/GenBank/DDBJ databases">
        <authorList>
            <person name="Bruccoleri R.E."/>
            <person name="Oakeley E.J."/>
            <person name="Faust A.-M."/>
            <person name="Dessus-Babus S."/>
            <person name="Altorfer M."/>
            <person name="Burckhardt D."/>
            <person name="Oertli M."/>
            <person name="Naumann U."/>
            <person name="Petersen F."/>
            <person name="Wong J."/>
        </authorList>
    </citation>
    <scope>NUCLEOTIDE SEQUENCE</scope>
    <source>
        <strain evidence="8">GSM-AAB239-AS_SAM_17_03QT</strain>
        <tissue evidence="8">Leaf</tissue>
    </source>
</reference>
<evidence type="ECO:0000256" key="2">
    <source>
        <dbReference type="ARBA" id="ARBA00022676"/>
    </source>
</evidence>
<sequence>MTRMQEMSFNYHFKVEQEVGSSTYAFFCFNGESLYVCWKLLFYGPSQFKDYECRMIILDQYLISSD</sequence>
<keyword evidence="2" id="KW-0328">Glycosyltransferase</keyword>